<dbReference type="Proteomes" id="UP000070250">
    <property type="component" value="Chromosome"/>
</dbReference>
<evidence type="ECO:0008006" key="4">
    <source>
        <dbReference type="Google" id="ProtNLM"/>
    </source>
</evidence>
<dbReference type="STRING" id="465721.ACG33_07450"/>
<feature type="transmembrane region" description="Helical" evidence="1">
    <location>
        <begin position="105"/>
        <end position="122"/>
    </location>
</feature>
<keyword evidence="1" id="KW-0472">Membrane</keyword>
<dbReference type="EMBL" id="CP011971">
    <property type="protein sequence ID" value="AMN46933.1"/>
    <property type="molecule type" value="Genomic_DNA"/>
</dbReference>
<evidence type="ECO:0000313" key="2">
    <source>
        <dbReference type="EMBL" id="AMN46933.1"/>
    </source>
</evidence>
<feature type="transmembrane region" description="Helical" evidence="1">
    <location>
        <begin position="267"/>
        <end position="285"/>
    </location>
</feature>
<feature type="transmembrane region" description="Helical" evidence="1">
    <location>
        <begin position="205"/>
        <end position="222"/>
    </location>
</feature>
<feature type="transmembrane region" description="Helical" evidence="1">
    <location>
        <begin position="79"/>
        <end position="98"/>
    </location>
</feature>
<protein>
    <recommendedName>
        <fullName evidence="4">Glycosyltransferase RgtA/B/C/D-like domain-containing protein</fullName>
    </recommendedName>
</protein>
<evidence type="ECO:0000256" key="1">
    <source>
        <dbReference type="SAM" id="Phobius"/>
    </source>
</evidence>
<reference evidence="2 3" key="1">
    <citation type="submission" date="2015-06" db="EMBL/GenBank/DDBJ databases">
        <title>A Comprehensive Approach to Explore the Metabolic and Phylogenetic Diversity of Bacterial Steroid Degradation in the Environment: Testosterone as an Example.</title>
        <authorList>
            <person name="Yang F.-C."/>
            <person name="Chen Y.-L."/>
            <person name="Yu C.-P."/>
            <person name="Tang S.-L."/>
            <person name="Wang P.-H."/>
            <person name="Ismail W."/>
            <person name="Wang C.-H."/>
            <person name="Yang C.-Y."/>
            <person name="Chiang Y.-R."/>
        </authorList>
    </citation>
    <scope>NUCLEOTIDE SEQUENCE [LARGE SCALE GENOMIC DNA]</scope>
    <source>
        <strain evidence="2 3">DSM 18526</strain>
    </source>
</reference>
<keyword evidence="1" id="KW-0812">Transmembrane</keyword>
<gene>
    <name evidence="2" type="ORF">ACG33_07450</name>
</gene>
<name>A0A127F949_STEDE</name>
<feature type="transmembrane region" description="Helical" evidence="1">
    <location>
        <begin position="7"/>
        <end position="28"/>
    </location>
</feature>
<keyword evidence="3" id="KW-1185">Reference proteome</keyword>
<dbReference type="KEGG" id="sdf:ACG33_07450"/>
<proteinExistence type="predicted"/>
<sequence length="526" mass="58737">MRKPKTISTYAAFAAAVLSIYVFSRFTVDDAFISWRYGKNLVDFGVWNYNPGALDPTQAYTNPLYAVLSIIPNRLGWDVVLFFKVLSSMLLLSFIYWFRRVARGSGLLAAAFVALPATVIHVYSGLETFLFVFLTAVLLVALYEHRIRTAILTTLVLFIVRPETWLLAALLPIYFLIDEPEVDLKEVLRKPFAYLRGLRFHPGRALGVLAAIALPLLGYLIFHRLHFGGALPNTFYAKHGVSFSVARFVEFGLYLAPLVGLLCLGRLKLAAFMAVFFGTIVLAYSTSNLQMNYAGRFAYHLFAPMYVFLVYLGSRAPGSVYLSTSADFIASYRIERGTLYKAAACVLLAMFAGTANGSRTQLAWAATYYPRALASHADLGKALQKVAAKYNLRAFSFGDAGMAAYHSKLNALDNVGVASAQVTRHGVNASVLDLYRPDLVALYATPAGVRLSEFGQQAIHDWTLSQGFRELCDIYWRKDYLLKLYARTDIDELLSVCADSKRANDKSDRLMLRNAILSPPWKYWTE</sequence>
<feature type="transmembrane region" description="Helical" evidence="1">
    <location>
        <begin position="128"/>
        <end position="143"/>
    </location>
</feature>
<feature type="transmembrane region" description="Helical" evidence="1">
    <location>
        <begin position="243"/>
        <end position="261"/>
    </location>
</feature>
<feature type="transmembrane region" description="Helical" evidence="1">
    <location>
        <begin position="155"/>
        <end position="177"/>
    </location>
</feature>
<evidence type="ECO:0000313" key="3">
    <source>
        <dbReference type="Proteomes" id="UP000070250"/>
    </source>
</evidence>
<accession>A0A127F949</accession>
<dbReference type="AlphaFoldDB" id="A0A127F949"/>
<organism evidence="2 3">
    <name type="scientific">Steroidobacter denitrificans</name>
    <dbReference type="NCBI Taxonomy" id="465721"/>
    <lineage>
        <taxon>Bacteria</taxon>
        <taxon>Pseudomonadati</taxon>
        <taxon>Pseudomonadota</taxon>
        <taxon>Gammaproteobacteria</taxon>
        <taxon>Steroidobacterales</taxon>
        <taxon>Steroidobacteraceae</taxon>
        <taxon>Steroidobacter</taxon>
    </lineage>
</organism>
<feature type="transmembrane region" description="Helical" evidence="1">
    <location>
        <begin position="297"/>
        <end position="314"/>
    </location>
</feature>
<keyword evidence="1" id="KW-1133">Transmembrane helix</keyword>